<reference evidence="3" key="1">
    <citation type="submission" date="2022-08" db="UniProtKB">
        <authorList>
            <consortium name="EnsemblMetazoa"/>
        </authorList>
    </citation>
    <scope>IDENTIFICATION</scope>
    <source>
        <strain evidence="3">05x7-T-G4-1.051#20</strain>
    </source>
</reference>
<evidence type="ECO:0000256" key="2">
    <source>
        <dbReference type="SAM" id="SignalP"/>
    </source>
</evidence>
<dbReference type="Proteomes" id="UP000005408">
    <property type="component" value="Unassembled WGS sequence"/>
</dbReference>
<evidence type="ECO:0000256" key="1">
    <source>
        <dbReference type="SAM" id="MobiDB-lite"/>
    </source>
</evidence>
<feature type="chain" id="PRO_5036475724" evidence="2">
    <location>
        <begin position="23"/>
        <end position="115"/>
    </location>
</feature>
<evidence type="ECO:0000313" key="3">
    <source>
        <dbReference type="EnsemblMetazoa" id="G12317.1:cds"/>
    </source>
</evidence>
<keyword evidence="2" id="KW-0732">Signal</keyword>
<keyword evidence="4" id="KW-1185">Reference proteome</keyword>
<name>A0A8W8I491_MAGGI</name>
<feature type="signal peptide" evidence="2">
    <location>
        <begin position="1"/>
        <end position="22"/>
    </location>
</feature>
<organism evidence="3 4">
    <name type="scientific">Magallana gigas</name>
    <name type="common">Pacific oyster</name>
    <name type="synonym">Crassostrea gigas</name>
    <dbReference type="NCBI Taxonomy" id="29159"/>
    <lineage>
        <taxon>Eukaryota</taxon>
        <taxon>Metazoa</taxon>
        <taxon>Spiralia</taxon>
        <taxon>Lophotrochozoa</taxon>
        <taxon>Mollusca</taxon>
        <taxon>Bivalvia</taxon>
        <taxon>Autobranchia</taxon>
        <taxon>Pteriomorphia</taxon>
        <taxon>Ostreida</taxon>
        <taxon>Ostreoidea</taxon>
        <taxon>Ostreidae</taxon>
        <taxon>Magallana</taxon>
    </lineage>
</organism>
<evidence type="ECO:0000313" key="4">
    <source>
        <dbReference type="Proteomes" id="UP000005408"/>
    </source>
</evidence>
<accession>A0A8W8I491</accession>
<proteinExistence type="predicted"/>
<feature type="region of interest" description="Disordered" evidence="1">
    <location>
        <begin position="95"/>
        <end position="115"/>
    </location>
</feature>
<protein>
    <submittedName>
        <fullName evidence="3">Uncharacterized protein</fullName>
    </submittedName>
</protein>
<dbReference type="AlphaFoldDB" id="A0A8W8I491"/>
<sequence>MLKLSLAVVLTLFLFGIARVSPQQSSSDLLLTLAVGGLAGWALSKHVQRNRRQDAINEHLLSRAARPAVPMVPDGWHDPYYNDFSGGSGLGDSHSGDFNSVHHDRRRQRDFSAGW</sequence>
<dbReference type="EnsemblMetazoa" id="G12317.1">
    <property type="protein sequence ID" value="G12317.1:cds"/>
    <property type="gene ID" value="G12317"/>
</dbReference>